<feature type="region of interest" description="Disordered" evidence="1">
    <location>
        <begin position="28"/>
        <end position="70"/>
    </location>
</feature>
<evidence type="ECO:0000313" key="2">
    <source>
        <dbReference type="EMBL" id="KAJ8868604.1"/>
    </source>
</evidence>
<comment type="caution">
    <text evidence="2">The sequence shown here is derived from an EMBL/GenBank/DDBJ whole genome shotgun (WGS) entry which is preliminary data.</text>
</comment>
<keyword evidence="3" id="KW-1185">Reference proteome</keyword>
<proteinExistence type="predicted"/>
<sequence length="70" mass="7895">MQQLSADIAERCMQRGREQLVNWCTVDHGLGRRGNGEPNPPTTTQELSPHIRPDAFTCKPPSRPPRSRTN</sequence>
<protein>
    <submittedName>
        <fullName evidence="2">Uncharacterized protein</fullName>
    </submittedName>
</protein>
<reference evidence="2 3" key="1">
    <citation type="submission" date="2023-02" db="EMBL/GenBank/DDBJ databases">
        <title>LHISI_Scaffold_Assembly.</title>
        <authorList>
            <person name="Stuart O.P."/>
            <person name="Cleave R."/>
            <person name="Magrath M.J.L."/>
            <person name="Mikheyev A.S."/>
        </authorList>
    </citation>
    <scope>NUCLEOTIDE SEQUENCE [LARGE SCALE GENOMIC DNA]</scope>
    <source>
        <strain evidence="2">Daus_M_001</strain>
        <tissue evidence="2">Leg muscle</tissue>
    </source>
</reference>
<dbReference type="Proteomes" id="UP001159363">
    <property type="component" value="Chromosome 13"/>
</dbReference>
<accession>A0ABQ9GBZ8</accession>
<organism evidence="2 3">
    <name type="scientific">Dryococelus australis</name>
    <dbReference type="NCBI Taxonomy" id="614101"/>
    <lineage>
        <taxon>Eukaryota</taxon>
        <taxon>Metazoa</taxon>
        <taxon>Ecdysozoa</taxon>
        <taxon>Arthropoda</taxon>
        <taxon>Hexapoda</taxon>
        <taxon>Insecta</taxon>
        <taxon>Pterygota</taxon>
        <taxon>Neoptera</taxon>
        <taxon>Polyneoptera</taxon>
        <taxon>Phasmatodea</taxon>
        <taxon>Verophasmatodea</taxon>
        <taxon>Anareolatae</taxon>
        <taxon>Phasmatidae</taxon>
        <taxon>Eurycanthinae</taxon>
        <taxon>Dryococelus</taxon>
    </lineage>
</organism>
<name>A0ABQ9GBZ8_9NEOP</name>
<dbReference type="EMBL" id="JARBHB010000014">
    <property type="protein sequence ID" value="KAJ8868604.1"/>
    <property type="molecule type" value="Genomic_DNA"/>
</dbReference>
<evidence type="ECO:0000256" key="1">
    <source>
        <dbReference type="SAM" id="MobiDB-lite"/>
    </source>
</evidence>
<gene>
    <name evidence="2" type="ORF">PR048_030142</name>
</gene>
<evidence type="ECO:0000313" key="3">
    <source>
        <dbReference type="Proteomes" id="UP001159363"/>
    </source>
</evidence>